<dbReference type="Pfam" id="PF23356">
    <property type="entry name" value="TPR_PEP5_VPS11"/>
    <property type="match status" value="2"/>
</dbReference>
<dbReference type="InterPro" id="IPR000547">
    <property type="entry name" value="Clathrin_H-chain/VPS_repeat"/>
</dbReference>
<dbReference type="GO" id="GO:0006886">
    <property type="term" value="P:intracellular protein transport"/>
    <property type="evidence" value="ECO:0007669"/>
    <property type="project" value="UniProtKB-UniRule"/>
</dbReference>
<dbReference type="PANTHER" id="PTHR23323:SF24">
    <property type="entry name" value="VACUOLAR PROTEIN SORTING-ASSOCIATED PROTEIN 11 HOMOLOG"/>
    <property type="match status" value="1"/>
</dbReference>
<feature type="compositionally biased region" description="Polar residues" evidence="13">
    <location>
        <begin position="616"/>
        <end position="629"/>
    </location>
</feature>
<dbReference type="SUPFAM" id="SSF69322">
    <property type="entry name" value="Tricorn protease domain 2"/>
    <property type="match status" value="1"/>
</dbReference>
<evidence type="ECO:0000256" key="7">
    <source>
        <dbReference type="ARBA" id="ARBA00023136"/>
    </source>
</evidence>
<keyword evidence="9" id="KW-0808">Transferase</keyword>
<organism evidence="15">
    <name type="scientific">Lichtheimia ramosa</name>
    <dbReference type="NCBI Taxonomy" id="688394"/>
    <lineage>
        <taxon>Eukaryota</taxon>
        <taxon>Fungi</taxon>
        <taxon>Fungi incertae sedis</taxon>
        <taxon>Mucoromycota</taxon>
        <taxon>Mucoromycotina</taxon>
        <taxon>Mucoromycetes</taxon>
        <taxon>Mucorales</taxon>
        <taxon>Lichtheimiaceae</taxon>
        <taxon>Lichtheimia</taxon>
    </lineage>
</organism>
<accession>A0A077WEZ4</accession>
<evidence type="ECO:0000256" key="8">
    <source>
        <dbReference type="ARBA" id="ARBA00029433"/>
    </source>
</evidence>
<feature type="region of interest" description="Disordered" evidence="13">
    <location>
        <begin position="548"/>
        <end position="579"/>
    </location>
</feature>
<dbReference type="PIRSF" id="PIRSF007860">
    <property type="entry name" value="VPS11"/>
    <property type="match status" value="1"/>
</dbReference>
<dbReference type="CDD" id="cd16688">
    <property type="entry name" value="RING-H2_Vps11"/>
    <property type="match status" value="1"/>
</dbReference>
<dbReference type="InterPro" id="IPR057308">
    <property type="entry name" value="CHCR_PEP5_VPS11"/>
</dbReference>
<dbReference type="PROSITE" id="PS50236">
    <property type="entry name" value="CHCR"/>
    <property type="match status" value="1"/>
</dbReference>
<dbReference type="GO" id="GO:0030674">
    <property type="term" value="F:protein-macromolecule adaptor activity"/>
    <property type="evidence" value="ECO:0007669"/>
    <property type="project" value="TreeGrafter"/>
</dbReference>
<dbReference type="GO" id="GO:0007033">
    <property type="term" value="P:vacuole organization"/>
    <property type="evidence" value="ECO:0007669"/>
    <property type="project" value="TreeGrafter"/>
</dbReference>
<evidence type="ECO:0000256" key="9">
    <source>
        <dbReference type="PIRNR" id="PIRNR007860"/>
    </source>
</evidence>
<dbReference type="GO" id="GO:0048284">
    <property type="term" value="P:organelle fusion"/>
    <property type="evidence" value="ECO:0007669"/>
    <property type="project" value="TreeGrafter"/>
</dbReference>
<dbReference type="Pfam" id="PF23341">
    <property type="entry name" value="PEP5_VPS11_N"/>
    <property type="match status" value="1"/>
</dbReference>
<feature type="region of interest" description="Disordered" evidence="13">
    <location>
        <begin position="614"/>
        <end position="653"/>
    </location>
</feature>
<evidence type="ECO:0000256" key="3">
    <source>
        <dbReference type="ARBA" id="ARBA00022723"/>
    </source>
</evidence>
<dbReference type="OrthoDB" id="26184at2759"/>
<dbReference type="GO" id="GO:0007032">
    <property type="term" value="P:endosome organization"/>
    <property type="evidence" value="ECO:0007669"/>
    <property type="project" value="TreeGrafter"/>
</dbReference>
<dbReference type="SUPFAM" id="SSF48371">
    <property type="entry name" value="ARM repeat"/>
    <property type="match status" value="1"/>
</dbReference>
<dbReference type="InterPro" id="IPR057307">
    <property type="entry name" value="PEP5_VPS11_N"/>
</dbReference>
<dbReference type="GO" id="GO:0008270">
    <property type="term" value="F:zinc ion binding"/>
    <property type="evidence" value="ECO:0007669"/>
    <property type="project" value="UniProtKB-KW"/>
</dbReference>
<evidence type="ECO:0000259" key="14">
    <source>
        <dbReference type="PROSITE" id="PS50089"/>
    </source>
</evidence>
<keyword evidence="12" id="KW-0175">Coiled coil</keyword>
<keyword evidence="9" id="KW-0833">Ubl conjugation pathway</keyword>
<keyword evidence="6 9" id="KW-0653">Protein transport</keyword>
<dbReference type="PROSITE" id="PS50089">
    <property type="entry name" value="ZF_RING_2"/>
    <property type="match status" value="1"/>
</dbReference>
<comment type="subcellular location">
    <subcellularLocation>
        <location evidence="8">Endomembrane system</location>
        <topology evidence="8">Peripheral membrane protein</topology>
        <orientation evidence="8">Cytoplasmic side</orientation>
    </subcellularLocation>
    <subcellularLocation>
        <location evidence="9">Vacuole membrane</location>
        <topology evidence="9">Peripheral membrane protein</topology>
        <orientation evidence="9">Cytoplasmic side</orientation>
    </subcellularLocation>
</comment>
<sequence>MTAAQWKQFNFFDRQQSFDPSDKTKSPAVFEEEDGGTPVAKFWDMDSVKYGDTETITPTCVRSIKIQHGAKPYPVTTIAVLENMSQMAIGLASGAVIHIRGDLSKDRTIKQKVIYEGEEPITGLGFREQTKSTILFIVTTSSIMSYNTTASKPTVTTLDEQGCGLGCAVMSDSQEMVVGRDEAIYFYDSTGRGQCFAYDTPKSSMTWFKSNYLVIVSPPVTTSSQLSSASRSSLPFSPKRNSALSELTKVTIFDTTNKFIAFLGTFVGGIRGVFCEWNSVWIVGTDGKIYHLDEKDTPTKLEILFKLNLYVLAINLAHSQKYDDASIAEIFKKYADHLYSKGDYDGAIDQYIRTIGQLEPSYVIRKFLDAQRIYNLTNYLQELHSQGLANADHTTLLLNCYTKLKDVSRLDHFLKTDADLNFDLETAISVCRQAGYYEHAVYLAEKFQEHDLYLDIVIEDMREYDKALAYIRKLSPYEADKSLQKYSKTLLTHLPDQTTEILVELCTGTLSARNADDHVQSPTPSAKNNNTSALQTLSILPFATANESASIRSDSSGTNRDTSIDTNEKQQHKGSLKYSPPSARIFMPAFVERPNYLVVLLESVYEKRWAHLASGNDKTNNDSGSIRSYSTREDKTIHQPNGANTGPTLSHQEKEERKAIWNTLLELYLMDEQPLPLASTSSREQSSDEERQKRRKNFRVKALALLKDQSVDYDTNQALVLCQLKQFDEGIVYLYEKTGMYSDIVQFWIDKEETDRVIDAVRKYGPKDSSLYPMVLTYFSSNAEVLAKSTPELLSVLNHIDSQDLLPPIQVVQALARSDVASISLIKRYIGKKIEHEREELSQNEELIASYREETEKRRQEIDELQTSARIFQVQKCTGCDGMLDLPAVHFLCRHSYHQRCLGDNDRECPQCAIQHRMISEIRRTQEANADRHDIFFDQLDNEEDGFSVIADYFSKNTMTFAKLID</sequence>
<comment type="subunit">
    <text evidence="9">Component of the homotypic vacuole fusion and vacuole protein sorting (HOPS) complex. Component of the class C core vacuole/endosome tethering (CORVET) complex.</text>
</comment>
<evidence type="ECO:0000256" key="1">
    <source>
        <dbReference type="ARBA" id="ARBA00007070"/>
    </source>
</evidence>
<dbReference type="GO" id="GO:0030897">
    <property type="term" value="C:HOPS complex"/>
    <property type="evidence" value="ECO:0007669"/>
    <property type="project" value="UniProtKB-UniRule"/>
</dbReference>
<feature type="compositionally biased region" description="Polar residues" evidence="13">
    <location>
        <begin position="548"/>
        <end position="561"/>
    </location>
</feature>
<evidence type="ECO:0000256" key="12">
    <source>
        <dbReference type="SAM" id="Coils"/>
    </source>
</evidence>
<keyword evidence="2 9" id="KW-0813">Transport</keyword>
<dbReference type="AlphaFoldDB" id="A0A077WEZ4"/>
<name>A0A077WEZ4_9FUNG</name>
<evidence type="ECO:0000256" key="5">
    <source>
        <dbReference type="ARBA" id="ARBA00022833"/>
    </source>
</evidence>
<dbReference type="InterPro" id="IPR011990">
    <property type="entry name" value="TPR-like_helical_dom_sf"/>
</dbReference>
<dbReference type="Pfam" id="PF12451">
    <property type="entry name" value="VPS11_C"/>
    <property type="match status" value="1"/>
</dbReference>
<comment type="similarity">
    <text evidence="1 9">Belongs to the VPS11 family.</text>
</comment>
<proteinExistence type="inferred from homology"/>
<evidence type="ECO:0000256" key="13">
    <source>
        <dbReference type="SAM" id="MobiDB-lite"/>
    </source>
</evidence>
<keyword evidence="5" id="KW-0862">Zinc</keyword>
<dbReference type="EMBL" id="LK023319">
    <property type="protein sequence ID" value="CDS06211.1"/>
    <property type="molecule type" value="Genomic_DNA"/>
</dbReference>
<dbReference type="InterPro" id="IPR024763">
    <property type="entry name" value="VPS11_C"/>
</dbReference>
<evidence type="ECO:0000256" key="6">
    <source>
        <dbReference type="ARBA" id="ARBA00022927"/>
    </source>
</evidence>
<feature type="repeat" description="CHCR" evidence="11">
    <location>
        <begin position="351"/>
        <end position="499"/>
    </location>
</feature>
<feature type="coiled-coil region" evidence="12">
    <location>
        <begin position="834"/>
        <end position="868"/>
    </location>
</feature>
<evidence type="ECO:0000256" key="10">
    <source>
        <dbReference type="PROSITE-ProRule" id="PRU00175"/>
    </source>
</evidence>
<dbReference type="InterPro" id="IPR016024">
    <property type="entry name" value="ARM-type_fold"/>
</dbReference>
<dbReference type="Gene3D" id="1.25.40.10">
    <property type="entry name" value="Tetratricopeptide repeat domain"/>
    <property type="match status" value="1"/>
</dbReference>
<evidence type="ECO:0000256" key="4">
    <source>
        <dbReference type="ARBA" id="ARBA00022771"/>
    </source>
</evidence>
<gene>
    <name evidence="15" type="ORF">LRAMOSA08739</name>
</gene>
<evidence type="ECO:0000256" key="2">
    <source>
        <dbReference type="ARBA" id="ARBA00022448"/>
    </source>
</evidence>
<dbReference type="GO" id="GO:0033263">
    <property type="term" value="C:CORVET complex"/>
    <property type="evidence" value="ECO:0007669"/>
    <property type="project" value="UniProtKB-UniRule"/>
</dbReference>
<keyword evidence="9" id="KW-0926">Vacuole</keyword>
<dbReference type="Pfam" id="PF17122">
    <property type="entry name" value="zf-C3H2C3"/>
    <property type="match status" value="1"/>
</dbReference>
<dbReference type="GO" id="GO:0061630">
    <property type="term" value="F:ubiquitin protein ligase activity"/>
    <property type="evidence" value="ECO:0007669"/>
    <property type="project" value="UniProtKB-EC"/>
</dbReference>
<dbReference type="GO" id="GO:0000329">
    <property type="term" value="C:fungal-type vacuole membrane"/>
    <property type="evidence" value="ECO:0007669"/>
    <property type="project" value="UniProtKB-UniRule"/>
</dbReference>
<feature type="compositionally biased region" description="Basic and acidic residues" evidence="13">
    <location>
        <begin position="562"/>
        <end position="571"/>
    </location>
</feature>
<dbReference type="PANTHER" id="PTHR23323">
    <property type="entry name" value="VACUOLAR PROTEIN SORTING-ASSOCIATED PROTEIN"/>
    <property type="match status" value="1"/>
</dbReference>
<comment type="catalytic activity">
    <reaction evidence="9">
        <text>S-ubiquitinyl-[E2 ubiquitin-conjugating enzyme]-L-cysteine + [acceptor protein]-L-lysine = [E2 ubiquitin-conjugating enzyme]-L-cysteine + N(6)-ubiquitinyl-[acceptor protein]-L-lysine.</text>
        <dbReference type="EC" id="2.3.2.27"/>
    </reaction>
</comment>
<feature type="domain" description="RING-type" evidence="14">
    <location>
        <begin position="877"/>
        <end position="912"/>
    </location>
</feature>
<keyword evidence="7 9" id="KW-0472">Membrane</keyword>
<keyword evidence="4 10" id="KW-0863">Zinc-finger</keyword>
<keyword evidence="3" id="KW-0479">Metal-binding</keyword>
<evidence type="ECO:0000313" key="15">
    <source>
        <dbReference type="EMBL" id="CDS06211.1"/>
    </source>
</evidence>
<protein>
    <recommendedName>
        <fullName evidence="9">E3 ubiquitin-protein ligase PEP5</fullName>
        <ecNumber evidence="9">2.3.2.27</ecNumber>
    </recommendedName>
</protein>
<dbReference type="InterPro" id="IPR001841">
    <property type="entry name" value="Znf_RING"/>
</dbReference>
<dbReference type="EC" id="2.3.2.27" evidence="9"/>
<dbReference type="GO" id="GO:0006904">
    <property type="term" value="P:vesicle docking involved in exocytosis"/>
    <property type="evidence" value="ECO:0007669"/>
    <property type="project" value="TreeGrafter"/>
</dbReference>
<evidence type="ECO:0000256" key="11">
    <source>
        <dbReference type="PROSITE-ProRule" id="PRU01006"/>
    </source>
</evidence>
<reference evidence="15" key="1">
    <citation type="journal article" date="2014" name="Genome Announc.">
        <title>De novo whole-genome sequence and genome annotation of Lichtheimia ramosa.</title>
        <authorList>
            <person name="Linde J."/>
            <person name="Schwartze V."/>
            <person name="Binder U."/>
            <person name="Lass-Florl C."/>
            <person name="Voigt K."/>
            <person name="Horn F."/>
        </authorList>
    </citation>
    <scope>NUCLEOTIDE SEQUENCE</scope>
    <source>
        <strain evidence="15">JMRC FSU:6197</strain>
    </source>
</reference>
<dbReference type="InterPro" id="IPR016528">
    <property type="entry name" value="VPS11"/>
</dbReference>
<feature type="compositionally biased region" description="Polar residues" evidence="13">
    <location>
        <begin position="638"/>
        <end position="650"/>
    </location>
</feature>